<evidence type="ECO:0000313" key="1">
    <source>
        <dbReference type="EMBL" id="KAL3676934.1"/>
    </source>
</evidence>
<sequence>MSKGVVEIKNALQITRFRFRTASRYLHRKHAKPGVANPYLKLKESTIRGWFMSERRTLKPKFAELAANLERQVQFGPDLVDAQGPQPPRQIRAPRGPGPLGEFGPAVWSCHLELETKLAQNLQQQRESRAILNGNTIKVITKAFFLVHYHDILQERGGPFQISSHLLDQAEHK</sequence>
<comment type="caution">
    <text evidence="1">The sequence shown here is derived from an EMBL/GenBank/DDBJ whole genome shotgun (WGS) entry which is preliminary data.</text>
</comment>
<name>A0ABD3GES4_9MARC</name>
<keyword evidence="2" id="KW-1185">Reference proteome</keyword>
<dbReference type="Proteomes" id="UP001633002">
    <property type="component" value="Unassembled WGS sequence"/>
</dbReference>
<dbReference type="EMBL" id="JBJQOH010000008">
    <property type="protein sequence ID" value="KAL3676934.1"/>
    <property type="molecule type" value="Genomic_DNA"/>
</dbReference>
<evidence type="ECO:0000313" key="2">
    <source>
        <dbReference type="Proteomes" id="UP001633002"/>
    </source>
</evidence>
<protein>
    <submittedName>
        <fullName evidence="1">Uncharacterized protein</fullName>
    </submittedName>
</protein>
<gene>
    <name evidence="1" type="ORF">R1sor_026882</name>
</gene>
<dbReference type="AlphaFoldDB" id="A0ABD3GES4"/>
<reference evidence="1 2" key="1">
    <citation type="submission" date="2024-09" db="EMBL/GenBank/DDBJ databases">
        <title>Chromosome-scale assembly of Riccia sorocarpa.</title>
        <authorList>
            <person name="Paukszto L."/>
        </authorList>
    </citation>
    <scope>NUCLEOTIDE SEQUENCE [LARGE SCALE GENOMIC DNA]</scope>
    <source>
        <strain evidence="1">LP-2024</strain>
        <tissue evidence="1">Aerial parts of the thallus</tissue>
    </source>
</reference>
<organism evidence="1 2">
    <name type="scientific">Riccia sorocarpa</name>
    <dbReference type="NCBI Taxonomy" id="122646"/>
    <lineage>
        <taxon>Eukaryota</taxon>
        <taxon>Viridiplantae</taxon>
        <taxon>Streptophyta</taxon>
        <taxon>Embryophyta</taxon>
        <taxon>Marchantiophyta</taxon>
        <taxon>Marchantiopsida</taxon>
        <taxon>Marchantiidae</taxon>
        <taxon>Marchantiales</taxon>
        <taxon>Ricciaceae</taxon>
        <taxon>Riccia</taxon>
    </lineage>
</organism>
<proteinExistence type="predicted"/>
<accession>A0ABD3GES4</accession>